<gene>
    <name evidence="1" type="ORF">R1flu_017560</name>
</gene>
<proteinExistence type="predicted"/>
<accession>A0ABD1ZED5</accession>
<dbReference type="EMBL" id="JBHFFA010000001">
    <property type="protein sequence ID" value="KAL2649432.1"/>
    <property type="molecule type" value="Genomic_DNA"/>
</dbReference>
<organism evidence="1 2">
    <name type="scientific">Riccia fluitans</name>
    <dbReference type="NCBI Taxonomy" id="41844"/>
    <lineage>
        <taxon>Eukaryota</taxon>
        <taxon>Viridiplantae</taxon>
        <taxon>Streptophyta</taxon>
        <taxon>Embryophyta</taxon>
        <taxon>Marchantiophyta</taxon>
        <taxon>Marchantiopsida</taxon>
        <taxon>Marchantiidae</taxon>
        <taxon>Marchantiales</taxon>
        <taxon>Ricciaceae</taxon>
        <taxon>Riccia</taxon>
    </lineage>
</organism>
<name>A0ABD1ZED5_9MARC</name>
<evidence type="ECO:0000313" key="2">
    <source>
        <dbReference type="Proteomes" id="UP001605036"/>
    </source>
</evidence>
<protein>
    <submittedName>
        <fullName evidence="1">Uncharacterized protein</fullName>
    </submittedName>
</protein>
<sequence>MRAFGRLLKVSGRRRSFAVGQKASDGEFVTEMAWKLFNSLDRFEVGWKLIVSQYCIRFLQFIAKRKRKGQDLDGIRASRAELQFE</sequence>
<evidence type="ECO:0000313" key="1">
    <source>
        <dbReference type="EMBL" id="KAL2649432.1"/>
    </source>
</evidence>
<comment type="caution">
    <text evidence="1">The sequence shown here is derived from an EMBL/GenBank/DDBJ whole genome shotgun (WGS) entry which is preliminary data.</text>
</comment>
<keyword evidence="2" id="KW-1185">Reference proteome</keyword>
<dbReference type="AlphaFoldDB" id="A0ABD1ZED5"/>
<dbReference type="Proteomes" id="UP001605036">
    <property type="component" value="Unassembled WGS sequence"/>
</dbReference>
<reference evidence="1 2" key="1">
    <citation type="submission" date="2024-09" db="EMBL/GenBank/DDBJ databases">
        <title>Chromosome-scale assembly of Riccia fluitans.</title>
        <authorList>
            <person name="Paukszto L."/>
            <person name="Sawicki J."/>
            <person name="Karawczyk K."/>
            <person name="Piernik-Szablinska J."/>
            <person name="Szczecinska M."/>
            <person name="Mazdziarz M."/>
        </authorList>
    </citation>
    <scope>NUCLEOTIDE SEQUENCE [LARGE SCALE GENOMIC DNA]</scope>
    <source>
        <strain evidence="1">Rf_01</strain>
        <tissue evidence="1">Aerial parts of the thallus</tissue>
    </source>
</reference>